<dbReference type="RefSeq" id="XP_036725529.1">
    <property type="nucleotide sequence ID" value="XM_036869634.1"/>
</dbReference>
<feature type="compositionally biased region" description="Basic residues" evidence="1">
    <location>
        <begin position="35"/>
        <end position="46"/>
    </location>
</feature>
<dbReference type="Proteomes" id="UP000694857">
    <property type="component" value="Chromosome 11"/>
</dbReference>
<organism evidence="2 3">
    <name type="scientific">Balaenoptera musculus</name>
    <name type="common">Blue whale</name>
    <dbReference type="NCBI Taxonomy" id="9771"/>
    <lineage>
        <taxon>Eukaryota</taxon>
        <taxon>Metazoa</taxon>
        <taxon>Chordata</taxon>
        <taxon>Craniata</taxon>
        <taxon>Vertebrata</taxon>
        <taxon>Euteleostomi</taxon>
        <taxon>Mammalia</taxon>
        <taxon>Eutheria</taxon>
        <taxon>Laurasiatheria</taxon>
        <taxon>Artiodactyla</taxon>
        <taxon>Whippomorpha</taxon>
        <taxon>Cetacea</taxon>
        <taxon>Mysticeti</taxon>
        <taxon>Balaenopteridae</taxon>
        <taxon>Balaenoptera</taxon>
    </lineage>
</organism>
<dbReference type="GeneID" id="118904007"/>
<accession>A0A8B8YUJ4</accession>
<evidence type="ECO:0000256" key="1">
    <source>
        <dbReference type="SAM" id="MobiDB-lite"/>
    </source>
</evidence>
<name>A0A8B8YUJ4_BALMU</name>
<reference evidence="3" key="2">
    <citation type="submission" date="2025-08" db="UniProtKB">
        <authorList>
            <consortium name="RefSeq"/>
        </authorList>
    </citation>
    <scope>IDENTIFICATION</scope>
    <source>
        <tissue evidence="3">Epidermis and Blubber</tissue>
    </source>
</reference>
<evidence type="ECO:0000313" key="2">
    <source>
        <dbReference type="Proteomes" id="UP000694857"/>
    </source>
</evidence>
<feature type="compositionally biased region" description="Basic residues" evidence="1">
    <location>
        <begin position="1"/>
        <end position="22"/>
    </location>
</feature>
<sequence>MAVKRRCPRWVRSPRPRRRTHASRGGEPGCPRLCKAARRPQPRKRILALPSCSRQRPAPGVSSLAHCPRRPCPSREHLRGRPAAGSLAPLTRRETRKSF</sequence>
<dbReference type="KEGG" id="bmus:118904007"/>
<protein>
    <submittedName>
        <fullName evidence="3">High mobility group nucleosome-binding domain-containing protein 4 isoform X1</fullName>
    </submittedName>
</protein>
<reference evidence="2" key="1">
    <citation type="submission" date="2024-06" db="UniProtKB">
        <authorList>
            <consortium name="RefSeq"/>
        </authorList>
    </citation>
    <scope>NUCLEOTIDE SEQUENCE [LARGE SCALE GENOMIC DNA]</scope>
</reference>
<dbReference type="AlphaFoldDB" id="A0A8B8YUJ4"/>
<keyword evidence="2" id="KW-1185">Reference proteome</keyword>
<feature type="region of interest" description="Disordered" evidence="1">
    <location>
        <begin position="1"/>
        <end position="99"/>
    </location>
</feature>
<dbReference type="CTD" id="10473"/>
<gene>
    <name evidence="3" type="primary">HMGN4</name>
</gene>
<proteinExistence type="predicted"/>
<evidence type="ECO:0000313" key="3">
    <source>
        <dbReference type="RefSeq" id="XP_036725529.1"/>
    </source>
</evidence>